<dbReference type="InterPro" id="IPR000719">
    <property type="entry name" value="Prot_kinase_dom"/>
</dbReference>
<dbReference type="InterPro" id="IPR001611">
    <property type="entry name" value="Leu-rich_rpt"/>
</dbReference>
<accession>A0A7N0TSI9</accession>
<dbReference type="SUPFAM" id="SSF52058">
    <property type="entry name" value="L domain-like"/>
    <property type="match status" value="1"/>
</dbReference>
<dbReference type="GO" id="GO:0016020">
    <property type="term" value="C:membrane"/>
    <property type="evidence" value="ECO:0007669"/>
    <property type="project" value="UniProtKB-SubCell"/>
</dbReference>
<dbReference type="Pfam" id="PF12799">
    <property type="entry name" value="LRR_4"/>
    <property type="match status" value="1"/>
</dbReference>
<dbReference type="Gene3D" id="3.30.200.20">
    <property type="entry name" value="Phosphorylase Kinase, domain 1"/>
    <property type="match status" value="1"/>
</dbReference>
<dbReference type="InterPro" id="IPR032675">
    <property type="entry name" value="LRR_dom_sf"/>
</dbReference>
<sequence length="638" mass="69276">MVWSPPMAAAATVISGHRDGRQCNHCGAIFRTLSATFSLLAFSLIVVYAGATVEDDVMCLRGIQASLSDPDRRLSRWRLDNTSSSSTAAAPFICDLYGVSCWNEKENRLISLSLPSISLSGKLPESLKYCRSLQTLDLSGNSLSGSIPPQICSWLPYLVTLDLSNNRLSGSIPAQIGDCKFLNTLLLSRNRLTGPIPPELGQLDRLKRLSLAANRLAGPIPAKLVANFTAADFDGNGGLCGPPLGLKCGGLGRKGLGIVVTAGVIGAAASLILGFVIWWWCFVRAAHVSKACDLEVESWVEKLRGFRLVQVTLFHKPVVKIKLADLLAATASFGAESVLISNRTGVLYKAELGEDSASMVLGVKRLAVCKLSEKQFRSEMYRLGQLQHPNLVPLLGFCVAEDEKLLVYKHMANGTLHSHLHPGGERKRISSLDWVGRVRIGLGAARGLAWLHHVCDPPYIHQNISSNAILLDEKFDARITDHGLVKLIGSGDSTNSSFVNGKFGELGHVAPEYSSTMVASLKGDVYSFGVVLLELVTGQNPIDLTRADDGFRGNLVDWISKLSAKNRVQDAVDERLTGGAEKMMQVMKIACSCVAQRPKDRPSMHNVYTSLASVAEELEFYEEYRDFPSILQEEDAAV</sequence>
<dbReference type="InterPro" id="IPR046959">
    <property type="entry name" value="PRK1-6/SRF4-like"/>
</dbReference>
<proteinExistence type="predicted"/>
<dbReference type="PRINTS" id="PR00019">
    <property type="entry name" value="LEURICHRPT"/>
</dbReference>
<evidence type="ECO:0000313" key="10">
    <source>
        <dbReference type="Proteomes" id="UP000594263"/>
    </source>
</evidence>
<dbReference type="SUPFAM" id="SSF56112">
    <property type="entry name" value="Protein kinase-like (PK-like)"/>
    <property type="match status" value="1"/>
</dbReference>
<keyword evidence="10" id="KW-1185">Reference proteome</keyword>
<evidence type="ECO:0000259" key="8">
    <source>
        <dbReference type="PROSITE" id="PS50011"/>
    </source>
</evidence>
<protein>
    <recommendedName>
        <fullName evidence="8">Protein kinase domain-containing protein</fullName>
    </recommendedName>
</protein>
<feature type="transmembrane region" description="Helical" evidence="7">
    <location>
        <begin position="28"/>
        <end position="51"/>
    </location>
</feature>
<name>A0A7N0TSI9_KALFE</name>
<dbReference type="Pfam" id="PF07714">
    <property type="entry name" value="PK_Tyr_Ser-Thr"/>
    <property type="match status" value="1"/>
</dbReference>
<dbReference type="OMA" id="GMFWWFF"/>
<evidence type="ECO:0000256" key="5">
    <source>
        <dbReference type="ARBA" id="ARBA00022989"/>
    </source>
</evidence>
<dbReference type="Gramene" id="Kaladp0043s0102.1.v1.1">
    <property type="protein sequence ID" value="Kaladp0043s0102.1.v1.1.CDS.1"/>
    <property type="gene ID" value="Kaladp0043s0102.v1.1"/>
</dbReference>
<dbReference type="Gene3D" id="3.80.10.10">
    <property type="entry name" value="Ribonuclease Inhibitor"/>
    <property type="match status" value="1"/>
</dbReference>
<dbReference type="GO" id="GO:0004672">
    <property type="term" value="F:protein kinase activity"/>
    <property type="evidence" value="ECO:0007669"/>
    <property type="project" value="InterPro"/>
</dbReference>
<keyword evidence="4" id="KW-0677">Repeat</keyword>
<keyword evidence="2" id="KW-0433">Leucine-rich repeat</keyword>
<dbReference type="Pfam" id="PF00560">
    <property type="entry name" value="LRR_1"/>
    <property type="match status" value="1"/>
</dbReference>
<evidence type="ECO:0000256" key="2">
    <source>
        <dbReference type="ARBA" id="ARBA00022614"/>
    </source>
</evidence>
<evidence type="ECO:0000256" key="6">
    <source>
        <dbReference type="ARBA" id="ARBA00023136"/>
    </source>
</evidence>
<dbReference type="InterPro" id="IPR001245">
    <property type="entry name" value="Ser-Thr/Tyr_kinase_cat_dom"/>
</dbReference>
<dbReference type="Proteomes" id="UP000594263">
    <property type="component" value="Unplaced"/>
</dbReference>
<dbReference type="PANTHER" id="PTHR48007:SF86">
    <property type="entry name" value="(WILD MALAYSIAN BANANA) HYPOTHETICAL PROTEIN"/>
    <property type="match status" value="1"/>
</dbReference>
<evidence type="ECO:0000256" key="7">
    <source>
        <dbReference type="SAM" id="Phobius"/>
    </source>
</evidence>
<dbReference type="PANTHER" id="PTHR48007">
    <property type="entry name" value="LEUCINE-RICH REPEAT RECEPTOR-LIKE PROTEIN KINASE PXC1"/>
    <property type="match status" value="1"/>
</dbReference>
<feature type="domain" description="Protein kinase" evidence="8">
    <location>
        <begin position="333"/>
        <end position="621"/>
    </location>
</feature>
<dbReference type="AlphaFoldDB" id="A0A7N0TSI9"/>
<dbReference type="GO" id="GO:0005524">
    <property type="term" value="F:ATP binding"/>
    <property type="evidence" value="ECO:0007669"/>
    <property type="project" value="InterPro"/>
</dbReference>
<dbReference type="PROSITE" id="PS50011">
    <property type="entry name" value="PROTEIN_KINASE_DOM"/>
    <property type="match status" value="1"/>
</dbReference>
<reference evidence="9" key="1">
    <citation type="submission" date="2021-01" db="UniProtKB">
        <authorList>
            <consortium name="EnsemblPlants"/>
        </authorList>
    </citation>
    <scope>IDENTIFICATION</scope>
</reference>
<keyword evidence="6 7" id="KW-0472">Membrane</keyword>
<evidence type="ECO:0000256" key="1">
    <source>
        <dbReference type="ARBA" id="ARBA00004370"/>
    </source>
</evidence>
<evidence type="ECO:0000313" key="9">
    <source>
        <dbReference type="EnsemblPlants" id="Kaladp0043s0102.1.v1.1.CDS.1"/>
    </source>
</evidence>
<evidence type="ECO:0000256" key="3">
    <source>
        <dbReference type="ARBA" id="ARBA00022692"/>
    </source>
</evidence>
<dbReference type="FunFam" id="3.80.10.10:FF:000415">
    <property type="entry name" value="Inactive LRR receptor-like serine/threonine-protein kinase BIR2"/>
    <property type="match status" value="1"/>
</dbReference>
<organism evidence="9 10">
    <name type="scientific">Kalanchoe fedtschenkoi</name>
    <name type="common">Lavender scallops</name>
    <name type="synonym">South American air plant</name>
    <dbReference type="NCBI Taxonomy" id="63787"/>
    <lineage>
        <taxon>Eukaryota</taxon>
        <taxon>Viridiplantae</taxon>
        <taxon>Streptophyta</taxon>
        <taxon>Embryophyta</taxon>
        <taxon>Tracheophyta</taxon>
        <taxon>Spermatophyta</taxon>
        <taxon>Magnoliopsida</taxon>
        <taxon>eudicotyledons</taxon>
        <taxon>Gunneridae</taxon>
        <taxon>Pentapetalae</taxon>
        <taxon>Saxifragales</taxon>
        <taxon>Crassulaceae</taxon>
        <taxon>Kalanchoe</taxon>
    </lineage>
</organism>
<evidence type="ECO:0000256" key="4">
    <source>
        <dbReference type="ARBA" id="ARBA00022737"/>
    </source>
</evidence>
<dbReference type="InterPro" id="IPR025875">
    <property type="entry name" value="Leu-rich_rpt_4"/>
</dbReference>
<feature type="transmembrane region" description="Helical" evidence="7">
    <location>
        <begin position="256"/>
        <end position="280"/>
    </location>
</feature>
<comment type="subcellular location">
    <subcellularLocation>
        <location evidence="1">Membrane</location>
    </subcellularLocation>
</comment>
<keyword evidence="5 7" id="KW-1133">Transmembrane helix</keyword>
<dbReference type="EnsemblPlants" id="Kaladp0043s0102.1.v1.1">
    <property type="protein sequence ID" value="Kaladp0043s0102.1.v1.1.CDS.1"/>
    <property type="gene ID" value="Kaladp0043s0102.v1.1"/>
</dbReference>
<dbReference type="Gene3D" id="1.10.510.10">
    <property type="entry name" value="Transferase(Phosphotransferase) domain 1"/>
    <property type="match status" value="1"/>
</dbReference>
<dbReference type="FunFam" id="1.10.510.10:FF:000095">
    <property type="entry name" value="protein STRUBBELIG-RECEPTOR FAMILY 8"/>
    <property type="match status" value="1"/>
</dbReference>
<keyword evidence="3 7" id="KW-0812">Transmembrane</keyword>
<dbReference type="InterPro" id="IPR011009">
    <property type="entry name" value="Kinase-like_dom_sf"/>
</dbReference>